<proteinExistence type="predicted"/>
<sequence>MNRKKVGLWAVGLILTVAVMEILALRLGSLEFPVPTHSDQRPAVADQPGQ</sequence>
<organism evidence="1 2">
    <name type="scientific">Actinomadura madurae</name>
    <dbReference type="NCBI Taxonomy" id="1993"/>
    <lineage>
        <taxon>Bacteria</taxon>
        <taxon>Bacillati</taxon>
        <taxon>Actinomycetota</taxon>
        <taxon>Actinomycetes</taxon>
        <taxon>Streptosporangiales</taxon>
        <taxon>Thermomonosporaceae</taxon>
        <taxon>Actinomadura</taxon>
    </lineage>
</organism>
<dbReference type="Proteomes" id="UP000183413">
    <property type="component" value="Unassembled WGS sequence"/>
</dbReference>
<evidence type="ECO:0000313" key="1">
    <source>
        <dbReference type="EMBL" id="SFN88976.1"/>
    </source>
</evidence>
<dbReference type="AlphaFoldDB" id="A0A1I5CQ34"/>
<dbReference type="InParanoid" id="A0A1I5CQ34"/>
<dbReference type="EMBL" id="FOVH01000003">
    <property type="protein sequence ID" value="SFN88976.1"/>
    <property type="molecule type" value="Genomic_DNA"/>
</dbReference>
<dbReference type="GeneID" id="99651438"/>
<evidence type="ECO:0000313" key="2">
    <source>
        <dbReference type="Proteomes" id="UP000183413"/>
    </source>
</evidence>
<name>A0A1I5CQ34_9ACTN</name>
<reference evidence="1 2" key="1">
    <citation type="submission" date="2016-10" db="EMBL/GenBank/DDBJ databases">
        <authorList>
            <person name="de Groot N.N."/>
        </authorList>
    </citation>
    <scope>NUCLEOTIDE SEQUENCE [LARGE SCALE GENOMIC DNA]</scope>
    <source>
        <strain evidence="1 2">DSM 43067</strain>
    </source>
</reference>
<gene>
    <name evidence="1" type="ORF">SAMN04489713_103330</name>
</gene>
<protein>
    <submittedName>
        <fullName evidence="1">Uncharacterized protein</fullName>
    </submittedName>
</protein>
<dbReference type="RefSeq" id="WP_021597945.1">
    <property type="nucleotide sequence ID" value="NZ_CP083237.1"/>
</dbReference>
<accession>A0A1I5CQ34</accession>
<keyword evidence="2" id="KW-1185">Reference proteome</keyword>